<proteinExistence type="predicted"/>
<reference evidence="1 2" key="1">
    <citation type="submission" date="2013-04" db="EMBL/GenBank/DDBJ databases">
        <authorList>
            <person name="Harkins D.M."/>
            <person name="Durkin A.S."/>
            <person name="Brinkac L.M."/>
            <person name="Haft D.H."/>
            <person name="Selengut J.D."/>
            <person name="Sanka R."/>
            <person name="DePew J."/>
            <person name="Purushe J."/>
            <person name="Hartskeerl R.A."/>
            <person name="Ahmed A."/>
            <person name="van der Linden H."/>
            <person name="Goris M.G.A."/>
            <person name="Vinetz J.M."/>
            <person name="Sutton G.G."/>
            <person name="Nierman W.C."/>
            <person name="Fouts D.E."/>
        </authorList>
    </citation>
    <scope>NUCLEOTIDE SEQUENCE [LARGE SCALE GENOMIC DNA]</scope>
    <source>
        <strain evidence="1 2">Sao Paulo</strain>
    </source>
</reference>
<organism evidence="1 2">
    <name type="scientific">Leptospira yanagawae serovar Saopaulo str. Sao Paulo = ATCC 700523</name>
    <dbReference type="NCBI Taxonomy" id="1249483"/>
    <lineage>
        <taxon>Bacteria</taxon>
        <taxon>Pseudomonadati</taxon>
        <taxon>Spirochaetota</taxon>
        <taxon>Spirochaetia</taxon>
        <taxon>Leptospirales</taxon>
        <taxon>Leptospiraceae</taxon>
        <taxon>Leptospira</taxon>
    </lineage>
</organism>
<evidence type="ECO:0008006" key="3">
    <source>
        <dbReference type="Google" id="ProtNLM"/>
    </source>
</evidence>
<protein>
    <recommendedName>
        <fullName evidence="3">SbsA Ig-like domain-containing protein</fullName>
    </recommendedName>
</protein>
<gene>
    <name evidence="1" type="ORF">LEP1GSC202_0611</name>
</gene>
<dbReference type="AlphaFoldDB" id="A0A5E8HI58"/>
<dbReference type="Proteomes" id="UP000013996">
    <property type="component" value="Unassembled WGS sequence"/>
</dbReference>
<name>A0A5E8HI58_9LEPT</name>
<dbReference type="STRING" id="1249483.LEP1GSC202_0611"/>
<evidence type="ECO:0000313" key="2">
    <source>
        <dbReference type="Proteomes" id="UP000013996"/>
    </source>
</evidence>
<evidence type="ECO:0000313" key="1">
    <source>
        <dbReference type="EMBL" id="EOQ90180.1"/>
    </source>
</evidence>
<sequence>MNEVIIDRTNQYSTIGAFVLKFNAEPAFVESNDTTWIENSIIITPSISTGYQGIGIAENRITFVGAEGFSMNTEYSIEVTNHIKSKSGIALTPRKIRFCYEPSTPCIF</sequence>
<dbReference type="EMBL" id="AOGX02000013">
    <property type="protein sequence ID" value="EOQ90180.1"/>
    <property type="molecule type" value="Genomic_DNA"/>
</dbReference>
<comment type="caution">
    <text evidence="1">The sequence shown here is derived from an EMBL/GenBank/DDBJ whole genome shotgun (WGS) entry which is preliminary data.</text>
</comment>
<accession>A0A5E8HI58</accession>